<comment type="similarity">
    <text evidence="1">Belongs to the mTERF family.</text>
</comment>
<evidence type="ECO:0000256" key="1">
    <source>
        <dbReference type="ARBA" id="ARBA00007692"/>
    </source>
</evidence>
<dbReference type="Pfam" id="PF02536">
    <property type="entry name" value="mTERF"/>
    <property type="match status" value="1"/>
</dbReference>
<dbReference type="Gramene" id="TRITD6Bv1G008920.1">
    <property type="protein sequence ID" value="TRITD6Bv1G008920.1"/>
    <property type="gene ID" value="TRITD6Bv1G008920"/>
</dbReference>
<sequence length="387" mass="42289">MLRLRECVVSHLLSSPSNSATSPLRHLLSATASAPISPNPSGFAVEEYLVATCGLTRAQAIKASPKLAHLKNPDKPNAVLAFLSGLGLSGAAAAAAVVAKDPRLLCAKVDKTLAPKAVGLAGIGLSRLEIARLVSLGPECFRSRHIVSKLHYYHPLFGSFHNFLRAYERSSYLLSRDLDTTIKPNVAFLHECGLAACDIVKLVMYRRGILTTNPGRLRAMVACAEGIGVPRASGMFRQAMYAVAFQSTDKIATKVDYLKTTLRWSAAEVGIAVSKAPMLLRRSKDTLQSKSEFLVSEVGLEPTLIAHRSIVLTVTLEGRVRPRYYVLKFLKENGLVDRELSFYTAVSTPEKYFMNKYICPHKKAAPHLAEDYATACIGEIPTNFLFR</sequence>
<keyword evidence="5" id="KW-1185">Reference proteome</keyword>
<dbReference type="PANTHER" id="PTHR13068">
    <property type="entry name" value="CGI-12 PROTEIN-RELATED"/>
    <property type="match status" value="1"/>
</dbReference>
<keyword evidence="2" id="KW-0806">Transcription termination</keyword>
<protein>
    <submittedName>
        <fullName evidence="4">Uncharacterized protein</fullName>
    </submittedName>
</protein>
<dbReference type="InterPro" id="IPR003690">
    <property type="entry name" value="MTERF"/>
</dbReference>
<dbReference type="SMART" id="SM00733">
    <property type="entry name" value="Mterf"/>
    <property type="match status" value="5"/>
</dbReference>
<evidence type="ECO:0000256" key="2">
    <source>
        <dbReference type="ARBA" id="ARBA00022472"/>
    </source>
</evidence>
<dbReference type="FunFam" id="1.25.70.10:FF:000001">
    <property type="entry name" value="Mitochondrial transcription termination factor-like"/>
    <property type="match status" value="1"/>
</dbReference>
<name>A0A9R1B6D1_TRITD</name>
<dbReference type="Gene3D" id="1.25.70.10">
    <property type="entry name" value="Transcription termination factor 3, mitochondrial"/>
    <property type="match status" value="1"/>
</dbReference>
<keyword evidence="2" id="KW-0805">Transcription regulation</keyword>
<dbReference type="OMA" id="MIKPNVA"/>
<keyword evidence="2" id="KW-0804">Transcription</keyword>
<gene>
    <name evidence="4" type="ORF">TRITD_6Bv1G008920</name>
</gene>
<dbReference type="InterPro" id="IPR038538">
    <property type="entry name" value="MTERF_sf"/>
</dbReference>
<reference evidence="4 5" key="1">
    <citation type="submission" date="2017-09" db="EMBL/GenBank/DDBJ databases">
        <authorList>
            <consortium name="International Durum Wheat Genome Sequencing Consortium (IDWGSC)"/>
            <person name="Milanesi L."/>
        </authorList>
    </citation>
    <scope>NUCLEOTIDE SEQUENCE [LARGE SCALE GENOMIC DNA]</scope>
    <source>
        <strain evidence="5">cv. Svevo</strain>
    </source>
</reference>
<dbReference type="GO" id="GO:0003676">
    <property type="term" value="F:nucleic acid binding"/>
    <property type="evidence" value="ECO:0007669"/>
    <property type="project" value="InterPro"/>
</dbReference>
<evidence type="ECO:0000313" key="5">
    <source>
        <dbReference type="Proteomes" id="UP000324705"/>
    </source>
</evidence>
<dbReference type="EMBL" id="LT934122">
    <property type="protein sequence ID" value="VAI53148.1"/>
    <property type="molecule type" value="Genomic_DNA"/>
</dbReference>
<accession>A0A9R1B6D1</accession>
<keyword evidence="3" id="KW-0809">Transit peptide</keyword>
<dbReference type="PANTHER" id="PTHR13068:SF148">
    <property type="entry name" value="PORR DOMAIN-CONTAINING PROTEIN"/>
    <property type="match status" value="1"/>
</dbReference>
<evidence type="ECO:0000313" key="4">
    <source>
        <dbReference type="EMBL" id="VAI53148.1"/>
    </source>
</evidence>
<proteinExistence type="inferred from homology"/>
<dbReference type="GO" id="GO:0006353">
    <property type="term" value="P:DNA-templated transcription termination"/>
    <property type="evidence" value="ECO:0007669"/>
    <property type="project" value="UniProtKB-KW"/>
</dbReference>
<evidence type="ECO:0000256" key="3">
    <source>
        <dbReference type="ARBA" id="ARBA00022946"/>
    </source>
</evidence>
<organism evidence="4 5">
    <name type="scientific">Triticum turgidum subsp. durum</name>
    <name type="common">Durum wheat</name>
    <name type="synonym">Triticum durum</name>
    <dbReference type="NCBI Taxonomy" id="4567"/>
    <lineage>
        <taxon>Eukaryota</taxon>
        <taxon>Viridiplantae</taxon>
        <taxon>Streptophyta</taxon>
        <taxon>Embryophyta</taxon>
        <taxon>Tracheophyta</taxon>
        <taxon>Spermatophyta</taxon>
        <taxon>Magnoliopsida</taxon>
        <taxon>Liliopsida</taxon>
        <taxon>Poales</taxon>
        <taxon>Poaceae</taxon>
        <taxon>BOP clade</taxon>
        <taxon>Pooideae</taxon>
        <taxon>Triticodae</taxon>
        <taxon>Triticeae</taxon>
        <taxon>Triticinae</taxon>
        <taxon>Triticum</taxon>
    </lineage>
</organism>
<dbReference type="AlphaFoldDB" id="A0A9R1B6D1"/>
<dbReference type="Proteomes" id="UP000324705">
    <property type="component" value="Chromosome 6B"/>
</dbReference>